<name>A0ABX8A690_9BRAD</name>
<organism evidence="1 2">
    <name type="scientific">Tardiphaga alba</name>
    <dbReference type="NCBI Taxonomy" id="340268"/>
    <lineage>
        <taxon>Bacteria</taxon>
        <taxon>Pseudomonadati</taxon>
        <taxon>Pseudomonadota</taxon>
        <taxon>Alphaproteobacteria</taxon>
        <taxon>Hyphomicrobiales</taxon>
        <taxon>Nitrobacteraceae</taxon>
        <taxon>Tardiphaga</taxon>
    </lineage>
</organism>
<reference evidence="1 2" key="1">
    <citation type="submission" date="2019-02" db="EMBL/GenBank/DDBJ databases">
        <title>Emended description of the genus Rhodopseudomonas and description of Rhodopseudomonas albus sp. nov., a non-phototrophic, heavy-metal-tolerant bacterium isolated from garden soil.</title>
        <authorList>
            <person name="Bao Z."/>
            <person name="Cao W.W."/>
            <person name="Sato Y."/>
            <person name="Nishizawa T."/>
            <person name="Zhao J."/>
            <person name="Guo Y."/>
            <person name="Ohta H."/>
        </authorList>
    </citation>
    <scope>NUCLEOTIDE SEQUENCE [LARGE SCALE GENOMIC DNA]</scope>
    <source>
        <strain evidence="1 2">SK50-23</strain>
    </source>
</reference>
<dbReference type="Gene3D" id="1.10.10.10">
    <property type="entry name" value="Winged helix-like DNA-binding domain superfamily/Winged helix DNA-binding domain"/>
    <property type="match status" value="1"/>
</dbReference>
<gene>
    <name evidence="1" type="ORF">RPMA_09990</name>
</gene>
<proteinExistence type="predicted"/>
<dbReference type="Proteomes" id="UP000682843">
    <property type="component" value="Chromosome"/>
</dbReference>
<keyword evidence="2" id="KW-1185">Reference proteome</keyword>
<dbReference type="InterPro" id="IPR036388">
    <property type="entry name" value="WH-like_DNA-bd_sf"/>
</dbReference>
<dbReference type="SUPFAM" id="SSF46785">
    <property type="entry name" value="Winged helix' DNA-binding domain"/>
    <property type="match status" value="1"/>
</dbReference>
<evidence type="ECO:0000313" key="2">
    <source>
        <dbReference type="Proteomes" id="UP000682843"/>
    </source>
</evidence>
<dbReference type="EMBL" id="CP036498">
    <property type="protein sequence ID" value="QUS39132.1"/>
    <property type="molecule type" value="Genomic_DNA"/>
</dbReference>
<protein>
    <submittedName>
        <fullName evidence="1">Winged helix-turn-helix transcriptional regulator</fullName>
    </submittedName>
</protein>
<accession>A0ABX8A690</accession>
<dbReference type="InterPro" id="IPR036390">
    <property type="entry name" value="WH_DNA-bd_sf"/>
</dbReference>
<evidence type="ECO:0000313" key="1">
    <source>
        <dbReference type="EMBL" id="QUS39132.1"/>
    </source>
</evidence>
<dbReference type="Pfam" id="PF13412">
    <property type="entry name" value="HTH_24"/>
    <property type="match status" value="1"/>
</dbReference>
<sequence length="227" mass="25045">MTELTHDSALHDLSGRFDDSTAEDEITLGVLATVDANANISQRHMARELGVALGLANAYLKRCVRKGLIKVQQAPRRRYAYYLTPHGFAEKTRLTGDYLSSSLRFFRTARAQISSLMKNCVENGWKNIALVGVSELAEIATLCRHDVDIKIVGIVDHSSNLAQFSGLPVVPRLADLDNVDAVIVTAMRHAEKMIGMHCCDIKSERVLAPRVLRLPPTVFNTQSTAES</sequence>